<keyword evidence="3" id="KW-1185">Reference proteome</keyword>
<evidence type="ECO:0008006" key="4">
    <source>
        <dbReference type="Google" id="ProtNLM"/>
    </source>
</evidence>
<dbReference type="PANTHER" id="PTHR40618">
    <property type="entry name" value="B-ZIP TRANSCRIPTION FACTOR (EUROFUNG)-RELATED"/>
    <property type="match status" value="1"/>
</dbReference>
<dbReference type="SUPFAM" id="SSF57959">
    <property type="entry name" value="Leucine zipper domain"/>
    <property type="match status" value="1"/>
</dbReference>
<evidence type="ECO:0000313" key="2">
    <source>
        <dbReference type="EMBL" id="KAF2017628.1"/>
    </source>
</evidence>
<evidence type="ECO:0000256" key="1">
    <source>
        <dbReference type="SAM" id="MobiDB-lite"/>
    </source>
</evidence>
<evidence type="ECO:0000313" key="3">
    <source>
        <dbReference type="Proteomes" id="UP000799778"/>
    </source>
</evidence>
<reference evidence="2" key="1">
    <citation type="journal article" date="2020" name="Stud. Mycol.">
        <title>101 Dothideomycetes genomes: a test case for predicting lifestyles and emergence of pathogens.</title>
        <authorList>
            <person name="Haridas S."/>
            <person name="Albert R."/>
            <person name="Binder M."/>
            <person name="Bloem J."/>
            <person name="Labutti K."/>
            <person name="Salamov A."/>
            <person name="Andreopoulos B."/>
            <person name="Baker S."/>
            <person name="Barry K."/>
            <person name="Bills G."/>
            <person name="Bluhm B."/>
            <person name="Cannon C."/>
            <person name="Castanera R."/>
            <person name="Culley D."/>
            <person name="Daum C."/>
            <person name="Ezra D."/>
            <person name="Gonzalez J."/>
            <person name="Henrissat B."/>
            <person name="Kuo A."/>
            <person name="Liang C."/>
            <person name="Lipzen A."/>
            <person name="Lutzoni F."/>
            <person name="Magnuson J."/>
            <person name="Mondo S."/>
            <person name="Nolan M."/>
            <person name="Ohm R."/>
            <person name="Pangilinan J."/>
            <person name="Park H.-J."/>
            <person name="Ramirez L."/>
            <person name="Alfaro M."/>
            <person name="Sun H."/>
            <person name="Tritt A."/>
            <person name="Yoshinaga Y."/>
            <person name="Zwiers L.-H."/>
            <person name="Turgeon B."/>
            <person name="Goodwin S."/>
            <person name="Spatafora J."/>
            <person name="Crous P."/>
            <person name="Grigoriev I."/>
        </authorList>
    </citation>
    <scope>NUCLEOTIDE SEQUENCE</scope>
    <source>
        <strain evidence="2">CBS 175.79</strain>
    </source>
</reference>
<dbReference type="PANTHER" id="PTHR40618:SF1">
    <property type="entry name" value="B-ZIP TRANSCRIPTION FACTOR (EUROFUNG)"/>
    <property type="match status" value="1"/>
</dbReference>
<accession>A0A6A5XWC9</accession>
<name>A0A6A5XWC9_9PLEO</name>
<dbReference type="GO" id="GO:0003700">
    <property type="term" value="F:DNA-binding transcription factor activity"/>
    <property type="evidence" value="ECO:0007669"/>
    <property type="project" value="InterPro"/>
</dbReference>
<protein>
    <recommendedName>
        <fullName evidence="4">BZIP domain-containing protein</fullName>
    </recommendedName>
</protein>
<feature type="region of interest" description="Disordered" evidence="1">
    <location>
        <begin position="481"/>
        <end position="532"/>
    </location>
</feature>
<feature type="compositionally biased region" description="Basic and acidic residues" evidence="1">
    <location>
        <begin position="1"/>
        <end position="10"/>
    </location>
</feature>
<dbReference type="CDD" id="cd14688">
    <property type="entry name" value="bZIP_YAP"/>
    <property type="match status" value="1"/>
</dbReference>
<feature type="region of interest" description="Disordered" evidence="1">
    <location>
        <begin position="125"/>
        <end position="207"/>
    </location>
</feature>
<dbReference type="RefSeq" id="XP_033385967.1">
    <property type="nucleotide sequence ID" value="XM_033521312.1"/>
</dbReference>
<feature type="compositionally biased region" description="Basic and acidic residues" evidence="1">
    <location>
        <begin position="35"/>
        <end position="49"/>
    </location>
</feature>
<dbReference type="EMBL" id="ML978068">
    <property type="protein sequence ID" value="KAF2017628.1"/>
    <property type="molecule type" value="Genomic_DNA"/>
</dbReference>
<sequence length="656" mass="71597">MASSEDDGHPPPRKRSRTDSKNGEESSGKKARGRPRVDTQDATAADRRRTQIRLAQRAYRQRKETTISSLKNKNSRLQSIIDQMNTAFLQFNEAALRSGAIQMNPALAHELKRATESFVKLARTASEGDDDGDDEGAFEDGDPVFEAGTGSTKTTATIGSVDATQHPQTTSQTVPRHTDLGWGYSTILNTPSSRSNSVSPPQYDGPTEQSYYPTMASSMADSSIVSTRPRLTIGQTMDQNRLQGYGSTEELPFGLIDLMSPGSGLPRPHQQPQVFRVDVPTSIINTPPLKQPSPPFLSSISTRSVKPDWTYSHDEVTFARRLTRSALEAAFHMLSNAQQRPIAANFIFRLTLPYLTLDGLRDQLKTILARGVDEDLDCWDTPFIHLGGAGTHYPRRDHLGNITPIPNAWNIRSIGPFPKSWVRAENAVDPTLSHDITVDLTGYEGEWFDSHDVEGYLEENHGCRINPQSSFAEVFVDADEPLSTEDSSSSLPVSGSADMNLASNTANSTSPSLSNGGSTLDSTSANSTPSQTNLDILSQETYGLDMRMGLPNGTLKLGGMDVSIAFDQPLGLDLAPMFNNGNTNNATDGLRFGSVQNDSSLSHTPIAKKKRKQTALIDVSKLVNELIKHAICLGRTPGFRRKDVDAAFKASLIRAF</sequence>
<organism evidence="2 3">
    <name type="scientific">Aaosphaeria arxii CBS 175.79</name>
    <dbReference type="NCBI Taxonomy" id="1450172"/>
    <lineage>
        <taxon>Eukaryota</taxon>
        <taxon>Fungi</taxon>
        <taxon>Dikarya</taxon>
        <taxon>Ascomycota</taxon>
        <taxon>Pezizomycotina</taxon>
        <taxon>Dothideomycetes</taxon>
        <taxon>Pleosporomycetidae</taxon>
        <taxon>Pleosporales</taxon>
        <taxon>Pleosporales incertae sedis</taxon>
        <taxon>Aaosphaeria</taxon>
    </lineage>
</organism>
<feature type="compositionally biased region" description="Polar residues" evidence="1">
    <location>
        <begin position="501"/>
        <end position="532"/>
    </location>
</feature>
<dbReference type="Proteomes" id="UP000799778">
    <property type="component" value="Unassembled WGS sequence"/>
</dbReference>
<feature type="compositionally biased region" description="Acidic residues" evidence="1">
    <location>
        <begin position="127"/>
        <end position="143"/>
    </location>
</feature>
<dbReference type="Gene3D" id="1.20.5.170">
    <property type="match status" value="1"/>
</dbReference>
<dbReference type="AlphaFoldDB" id="A0A6A5XWC9"/>
<feature type="compositionally biased region" description="Basic and acidic residues" evidence="1">
    <location>
        <begin position="17"/>
        <end position="28"/>
    </location>
</feature>
<dbReference type="OrthoDB" id="3555317at2759"/>
<feature type="compositionally biased region" description="Polar residues" evidence="1">
    <location>
        <begin position="186"/>
        <end position="200"/>
    </location>
</feature>
<feature type="compositionally biased region" description="Polar residues" evidence="1">
    <location>
        <begin position="484"/>
        <end position="493"/>
    </location>
</feature>
<proteinExistence type="predicted"/>
<feature type="region of interest" description="Disordered" evidence="1">
    <location>
        <begin position="1"/>
        <end position="50"/>
    </location>
</feature>
<gene>
    <name evidence="2" type="ORF">BU24DRAFT_154524</name>
</gene>
<dbReference type="GeneID" id="54278709"/>
<dbReference type="InterPro" id="IPR046347">
    <property type="entry name" value="bZIP_sf"/>
</dbReference>
<feature type="compositionally biased region" description="Polar residues" evidence="1">
    <location>
        <begin position="149"/>
        <end position="175"/>
    </location>
</feature>